<feature type="domain" description="GmrSD restriction endonucleases N-terminal" evidence="1">
    <location>
        <begin position="12"/>
        <end position="220"/>
    </location>
</feature>
<dbReference type="PANTHER" id="PTHR35149">
    <property type="entry name" value="SLL5132 PROTEIN"/>
    <property type="match status" value="1"/>
</dbReference>
<dbReference type="Pfam" id="PF07510">
    <property type="entry name" value="GmrSD_C"/>
    <property type="match status" value="1"/>
</dbReference>
<evidence type="ECO:0000313" key="3">
    <source>
        <dbReference type="EMBL" id="MBN8236416.1"/>
    </source>
</evidence>
<dbReference type="Proteomes" id="UP000663970">
    <property type="component" value="Unassembled WGS sequence"/>
</dbReference>
<dbReference type="InterPro" id="IPR004919">
    <property type="entry name" value="GmrSD_N"/>
</dbReference>
<accession>A0ABS3DYM2</accession>
<name>A0ABS3DYM2_9BACI</name>
<proteinExistence type="predicted"/>
<sequence>MMKANETIVQPLIEGTKQFVIPLFQRTYSWSNQQWNQLWNDIIDIQFDDNNKNHFIGSVVSMSVESAPHEVQQYLVIDGQQRLTTLTILLAAIRDIARDNEDIELAEEIHENLLVNKWKSGDNHYKLLPTQVDRDIHKSVIKSDYRDNDNSNIKEAYDFFKKKILKTNVELGELKSLVSNRLSLVSIVLASDDNPYLVFESLNAKGRPLTQADLIRNYFFMSIDRSKHEDVYRKYWKPMQDFFGDSLTEYIRHYLMRKGKMVRKNDVYVELKKSIDSEIKIEDLEHLYTFSNYYKCITHPEYETNKIVRKALTRLNELEAKTSYPFLLNIFSLYKNKNLSSENMVKIIRLLENYLIRRFVCNIPTNELNKIFSSLLLKVEGFNENGLIEEIKANLQNKGYPKDHEFVDKLKTLKLYGSGDRVRKTKFILKSIEESFNHKEKVDYNNLSIEHIMPQTLNDSWKITLGENWESIHENLLHVIGNLTLTAYNAEMSNDSFDKKAKNLSNSHLKINKNFKSLETWGEDEIKARTKKLAEICKEIWSYFGSAKNEIKDVKGTSPRLLIINNNKYEVSTWREVWITTLNTLIDIKEDNTDIILDKYPNLLASDSNKFKRRGLLNNNLYVNVDFSARDIYRLCQSVIELVGVSRDIWSVEVTLNQ</sequence>
<evidence type="ECO:0000259" key="2">
    <source>
        <dbReference type="Pfam" id="PF07510"/>
    </source>
</evidence>
<evidence type="ECO:0000259" key="1">
    <source>
        <dbReference type="Pfam" id="PF03235"/>
    </source>
</evidence>
<dbReference type="InterPro" id="IPR011089">
    <property type="entry name" value="GmrSD_C"/>
</dbReference>
<organism evidence="3 4">
    <name type="scientific">Halobacillus kuroshimensis</name>
    <dbReference type="NCBI Taxonomy" id="302481"/>
    <lineage>
        <taxon>Bacteria</taxon>
        <taxon>Bacillati</taxon>
        <taxon>Bacillota</taxon>
        <taxon>Bacilli</taxon>
        <taxon>Bacillales</taxon>
        <taxon>Bacillaceae</taxon>
        <taxon>Halobacillus</taxon>
    </lineage>
</organism>
<dbReference type="Pfam" id="PF03235">
    <property type="entry name" value="GmrSD_N"/>
    <property type="match status" value="1"/>
</dbReference>
<keyword evidence="4" id="KW-1185">Reference proteome</keyword>
<gene>
    <name evidence="3" type="ORF">JF544_14200</name>
</gene>
<evidence type="ECO:0000313" key="4">
    <source>
        <dbReference type="Proteomes" id="UP000663970"/>
    </source>
</evidence>
<protein>
    <submittedName>
        <fullName evidence="3">DUF262 domain-containing protein</fullName>
    </submittedName>
</protein>
<reference evidence="3 4" key="1">
    <citation type="submission" date="2020-12" db="EMBL/GenBank/DDBJ databases">
        <title>Oil enriched cultivation method for isolating marine PHA-producing bacteria.</title>
        <authorList>
            <person name="Zheng W."/>
            <person name="Yu S."/>
            <person name="Huang Y."/>
        </authorList>
    </citation>
    <scope>NUCLEOTIDE SEQUENCE [LARGE SCALE GENOMIC DNA]</scope>
    <source>
        <strain evidence="3 4">SY-2-6</strain>
    </source>
</reference>
<dbReference type="PANTHER" id="PTHR35149:SF2">
    <property type="entry name" value="DUF262 DOMAIN-CONTAINING PROTEIN"/>
    <property type="match status" value="1"/>
</dbReference>
<dbReference type="EMBL" id="JAEKJY010000004">
    <property type="protein sequence ID" value="MBN8236416.1"/>
    <property type="molecule type" value="Genomic_DNA"/>
</dbReference>
<comment type="caution">
    <text evidence="3">The sequence shown here is derived from an EMBL/GenBank/DDBJ whole genome shotgun (WGS) entry which is preliminary data.</text>
</comment>
<feature type="domain" description="GmrSD restriction endonucleases C-terminal" evidence="2">
    <location>
        <begin position="400"/>
        <end position="535"/>
    </location>
</feature>